<dbReference type="PANTHER" id="PTHR12894:SF27">
    <property type="entry name" value="TRANSFORMING GROWTH FACTOR-BETA RECEPTOR-ASSOCIATED PROTEIN 1"/>
    <property type="match status" value="1"/>
</dbReference>
<dbReference type="Pfam" id="PF10367">
    <property type="entry name" value="zf-Vps39_C"/>
    <property type="match status" value="1"/>
</dbReference>
<dbReference type="InterPro" id="IPR019453">
    <property type="entry name" value="VPS39/TGFA1_Znf"/>
</dbReference>
<feature type="compositionally biased region" description="Basic residues" evidence="6">
    <location>
        <begin position="497"/>
        <end position="506"/>
    </location>
</feature>
<dbReference type="PANTHER" id="PTHR12894">
    <property type="entry name" value="CNH DOMAIN CONTAINING"/>
    <property type="match status" value="1"/>
</dbReference>
<evidence type="ECO:0000259" key="7">
    <source>
        <dbReference type="PROSITE" id="PS50219"/>
    </source>
</evidence>
<dbReference type="InterPro" id="IPR000547">
    <property type="entry name" value="Clathrin_H-chain/VPS_repeat"/>
</dbReference>
<dbReference type="GO" id="GO:0016020">
    <property type="term" value="C:membrane"/>
    <property type="evidence" value="ECO:0000318"/>
    <property type="project" value="GO_Central"/>
</dbReference>
<dbReference type="Proteomes" id="UP000017836">
    <property type="component" value="Unassembled WGS sequence"/>
</dbReference>
<dbReference type="InterPro" id="IPR032914">
    <property type="entry name" value="Vam6/VPS39/TRAP1"/>
</dbReference>
<dbReference type="PROSITE" id="PS50236">
    <property type="entry name" value="CHCR"/>
    <property type="match status" value="1"/>
</dbReference>
<evidence type="ECO:0000256" key="6">
    <source>
        <dbReference type="SAM" id="MobiDB-lite"/>
    </source>
</evidence>
<protein>
    <recommendedName>
        <fullName evidence="7">CNH domain-containing protein</fullName>
    </recommendedName>
</protein>
<dbReference type="OrthoDB" id="5325112at2759"/>
<reference evidence="9" key="1">
    <citation type="journal article" date="2013" name="Science">
        <title>The Amborella genome and the evolution of flowering plants.</title>
        <authorList>
            <consortium name="Amborella Genome Project"/>
        </authorList>
    </citation>
    <scope>NUCLEOTIDE SEQUENCE [LARGE SCALE GENOMIC DNA]</scope>
</reference>
<evidence type="ECO:0000256" key="2">
    <source>
        <dbReference type="ARBA" id="ARBA00022448"/>
    </source>
</evidence>
<dbReference type="InterPro" id="IPR019452">
    <property type="entry name" value="VPS39/TGF_beta_rcpt-assoc_1"/>
</dbReference>
<dbReference type="GO" id="GO:0034058">
    <property type="term" value="P:endosomal vesicle fusion"/>
    <property type="evidence" value="ECO:0000318"/>
    <property type="project" value="GO_Central"/>
</dbReference>
<feature type="repeat" description="CHCR" evidence="5">
    <location>
        <begin position="634"/>
        <end position="802"/>
    </location>
</feature>
<sequence>MVHNAYDSLQLIKDCPSTVECVGLWDSKLLISCIDCSLRIYAPPPESSQPSISNDPPSSRAGVAGTPYALERSISGFSRKGLISMEVIKNGKVLVWLSSEGLGFHRLPGFEAGGILAKGKGVNVYSWDERRGMLCMGRQKKVVIYRFEGGRDFIELKEFNVLDMVKSMGWCGENICLGIRREYMILNTTNSLLTEVFTSGRIAPPSVVPLPSGGLLLGRDNIGFLFDQNGKVLPEGRICWSDAPGSVAIHMQYAVARLPRHIEIRSLRAPYPLVQTIALRDARGLLSSKHCVIATLQNSVYGLLPVPLGAQIVQLTASSNFEEALALCELLPPEDSTLRAAKEGSIRIRYGHHLFDNGSYEEAMEQFLKSPVDITYVLSLYPLIDIPKSQSVTESEKTLESASDAYLLSRASSDASDEMEGSSPSSANSQPLESDEKATLEYRKTSHNSLMALIKYLQKKRDSIIERATAEVTEEVVAYAVQETSTSPDSHWSRSSGKNRGHVHKSSGAREMVAILDTALLQALIHTGQGSSALALMKSPNYCDIKICEEFLLQRKFYSGLLELYQRNEMHREALKLLNQLIQESGSDENLPNLGRKYTPEMIIDYLKTPSLIDPMLTLEYAAPVLESCPEQTIELFLSGNLPPELVTSYLKRHAPHMQVTYLEHMLTLKENGIPAKLQNELVQLYLSEGLESYNDLVAQQNWDENVYSPTRRKLLSFLESTSAYDPELLLKRLPTDALYEERALLLGKMQQHQLALILYVHKLHEPELALAYCDRVFYEQASTNLKASPNIYLTLLQIYLNPKRTTKEFEKKIVSLVTSQSFVSQKVGGVGRGKGGRGSKKIVEIEGAHDQRQSTSSTDSGRSDIEGDEVSEEGITSIMLDEALDLLGKRWNRINGAQALKLLPSQTKLQNLLPFLEPLLKKSSEGRRNFAVINSLRQSENLQVKEDLYKERKRMVKISSESICSLCNKRIGSSVFAVYPNGTTLVHFICFRDAQSIKAVSGAPVKRI</sequence>
<keyword evidence="2" id="KW-0813">Transport</keyword>
<dbReference type="HOGENOM" id="CLU_004190_0_0_1"/>
<dbReference type="GO" id="GO:0005737">
    <property type="term" value="C:cytoplasm"/>
    <property type="evidence" value="ECO:0000318"/>
    <property type="project" value="GO_Central"/>
</dbReference>
<comment type="subcellular location">
    <subcellularLocation>
        <location evidence="1">Cytoplasm</location>
    </subcellularLocation>
</comment>
<dbReference type="GO" id="GO:0006886">
    <property type="term" value="P:intracellular protein transport"/>
    <property type="evidence" value="ECO:0007669"/>
    <property type="project" value="UniProtKB-UniRule"/>
</dbReference>
<keyword evidence="3" id="KW-0963">Cytoplasm</keyword>
<evidence type="ECO:0000256" key="3">
    <source>
        <dbReference type="ARBA" id="ARBA00022490"/>
    </source>
</evidence>
<dbReference type="eggNOG" id="KOG2063">
    <property type="taxonomic scope" value="Eukaryota"/>
</dbReference>
<feature type="compositionally biased region" description="Polar residues" evidence="6">
    <location>
        <begin position="422"/>
        <end position="432"/>
    </location>
</feature>
<dbReference type="STRING" id="13333.U5DDD3"/>
<dbReference type="Pfam" id="PF00780">
    <property type="entry name" value="CNH"/>
    <property type="match status" value="1"/>
</dbReference>
<accession>U5DDD3</accession>
<dbReference type="EMBL" id="KI392060">
    <property type="protein sequence ID" value="ERN20235.1"/>
    <property type="molecule type" value="Genomic_DNA"/>
</dbReference>
<dbReference type="Pfam" id="PF10366">
    <property type="entry name" value="Vps39_1"/>
    <property type="match status" value="1"/>
</dbReference>
<dbReference type="GO" id="GO:0006914">
    <property type="term" value="P:autophagy"/>
    <property type="evidence" value="ECO:0000318"/>
    <property type="project" value="GO_Central"/>
</dbReference>
<evidence type="ECO:0000256" key="5">
    <source>
        <dbReference type="PROSITE-ProRule" id="PRU01006"/>
    </source>
</evidence>
<keyword evidence="4" id="KW-0653">Protein transport</keyword>
<evidence type="ECO:0000256" key="4">
    <source>
        <dbReference type="ARBA" id="ARBA00022927"/>
    </source>
</evidence>
<organism evidence="8 9">
    <name type="scientific">Amborella trichopoda</name>
    <dbReference type="NCBI Taxonomy" id="13333"/>
    <lineage>
        <taxon>Eukaryota</taxon>
        <taxon>Viridiplantae</taxon>
        <taxon>Streptophyta</taxon>
        <taxon>Embryophyta</taxon>
        <taxon>Tracheophyta</taxon>
        <taxon>Spermatophyta</taxon>
        <taxon>Magnoliopsida</taxon>
        <taxon>Amborellales</taxon>
        <taxon>Amborellaceae</taxon>
        <taxon>Amborella</taxon>
    </lineage>
</organism>
<dbReference type="PROSITE" id="PS50219">
    <property type="entry name" value="CNH"/>
    <property type="match status" value="1"/>
</dbReference>
<dbReference type="AlphaFoldDB" id="U5DDD3"/>
<keyword evidence="9" id="KW-1185">Reference proteome</keyword>
<evidence type="ECO:0000256" key="1">
    <source>
        <dbReference type="ARBA" id="ARBA00004496"/>
    </source>
</evidence>
<dbReference type="KEGG" id="atr:18448645"/>
<feature type="domain" description="CNH" evidence="7">
    <location>
        <begin position="16"/>
        <end position="292"/>
    </location>
</feature>
<dbReference type="InterPro" id="IPR001180">
    <property type="entry name" value="CNH_dom"/>
</dbReference>
<feature type="region of interest" description="Disordered" evidence="6">
    <location>
        <begin position="411"/>
        <end position="437"/>
    </location>
</feature>
<dbReference type="OMA" id="EEYCNQV"/>
<evidence type="ECO:0000313" key="9">
    <source>
        <dbReference type="Proteomes" id="UP000017836"/>
    </source>
</evidence>
<proteinExistence type="predicted"/>
<evidence type="ECO:0000313" key="8">
    <source>
        <dbReference type="EMBL" id="ERN20235.1"/>
    </source>
</evidence>
<feature type="region of interest" description="Disordered" evidence="6">
    <location>
        <begin position="487"/>
        <end position="506"/>
    </location>
</feature>
<gene>
    <name evidence="8" type="ORF">AMTR_s00066p00149360</name>
</gene>
<name>U5DDD3_AMBTC</name>
<feature type="compositionally biased region" description="Polar residues" evidence="6">
    <location>
        <begin position="487"/>
        <end position="496"/>
    </location>
</feature>
<dbReference type="Gramene" id="ERN20235">
    <property type="protein sequence ID" value="ERN20235"/>
    <property type="gene ID" value="AMTR_s00066p00149360"/>
</dbReference>
<feature type="region of interest" description="Disordered" evidence="6">
    <location>
        <begin position="845"/>
        <end position="871"/>
    </location>
</feature>